<evidence type="ECO:0000313" key="6">
    <source>
        <dbReference type="EMBL" id="OLQ91839.1"/>
    </source>
</evidence>
<dbReference type="AlphaFoldDB" id="A0A1Q9HP29"/>
<dbReference type="GO" id="GO:0022857">
    <property type="term" value="F:transmembrane transporter activity"/>
    <property type="evidence" value="ECO:0007669"/>
    <property type="project" value="InterPro"/>
</dbReference>
<comment type="caution">
    <text evidence="7">The sequence shown here is derived from an EMBL/GenBank/DDBJ whole genome shotgun (WGS) entry which is preliminary data.</text>
</comment>
<evidence type="ECO:0000313" key="9">
    <source>
        <dbReference type="Proteomes" id="UP000186313"/>
    </source>
</evidence>
<feature type="transmembrane region" description="Helical" evidence="4">
    <location>
        <begin position="40"/>
        <end position="59"/>
    </location>
</feature>
<name>A0A1Q9HP29_9VIBR</name>
<dbReference type="InterPro" id="IPR020846">
    <property type="entry name" value="MFS_dom"/>
</dbReference>
<proteinExistence type="predicted"/>
<dbReference type="OrthoDB" id="65739at2"/>
<evidence type="ECO:0000256" key="1">
    <source>
        <dbReference type="ARBA" id="ARBA00022692"/>
    </source>
</evidence>
<feature type="transmembrane region" description="Helical" evidence="4">
    <location>
        <begin position="255"/>
        <end position="272"/>
    </location>
</feature>
<gene>
    <name evidence="6" type="ORF">BIY20_09465</name>
    <name evidence="7" type="ORF">BIY22_14850</name>
</gene>
<evidence type="ECO:0000259" key="5">
    <source>
        <dbReference type="PROSITE" id="PS50850"/>
    </source>
</evidence>
<keyword evidence="2 4" id="KW-1133">Transmembrane helix</keyword>
<dbReference type="PANTHER" id="PTHR23546:SF1">
    <property type="entry name" value="MEMBRANE PROTEIN"/>
    <property type="match status" value="1"/>
</dbReference>
<evidence type="ECO:0000256" key="2">
    <source>
        <dbReference type="ARBA" id="ARBA00022989"/>
    </source>
</evidence>
<dbReference type="RefSeq" id="WP_075706258.1">
    <property type="nucleotide sequence ID" value="NZ_AP019654.1"/>
</dbReference>
<keyword evidence="1 4" id="KW-0812">Transmembrane</keyword>
<organism evidence="7 9">
    <name type="scientific">Vibrio panuliri</name>
    <dbReference type="NCBI Taxonomy" id="1381081"/>
    <lineage>
        <taxon>Bacteria</taxon>
        <taxon>Pseudomonadati</taxon>
        <taxon>Pseudomonadota</taxon>
        <taxon>Gammaproteobacteria</taxon>
        <taxon>Vibrionales</taxon>
        <taxon>Vibrionaceae</taxon>
        <taxon>Vibrio</taxon>
    </lineage>
</organism>
<dbReference type="InterPro" id="IPR011701">
    <property type="entry name" value="MFS"/>
</dbReference>
<reference evidence="8 9" key="1">
    <citation type="submission" date="2016-09" db="EMBL/GenBank/DDBJ databases">
        <title>Genomic Taxonomy of the Vibrionaceae.</title>
        <authorList>
            <person name="Gonzalez-Castillo A."/>
            <person name="Gomez-Gil B."/>
            <person name="Enciso-Ibarra K."/>
        </authorList>
    </citation>
    <scope>NUCLEOTIDE SEQUENCE [LARGE SCALE GENOMIC DNA]</scope>
    <source>
        <strain evidence="6 8">CAIM 1902</strain>
        <strain evidence="7 9">CAIM 703</strain>
    </source>
</reference>
<evidence type="ECO:0000256" key="4">
    <source>
        <dbReference type="SAM" id="Phobius"/>
    </source>
</evidence>
<keyword evidence="8" id="KW-1185">Reference proteome</keyword>
<accession>A0A1Q9HP29</accession>
<feature type="transmembrane region" description="Helical" evidence="4">
    <location>
        <begin position="215"/>
        <end position="235"/>
    </location>
</feature>
<feature type="transmembrane region" description="Helical" evidence="4">
    <location>
        <begin position="369"/>
        <end position="387"/>
    </location>
</feature>
<evidence type="ECO:0000256" key="3">
    <source>
        <dbReference type="ARBA" id="ARBA00023136"/>
    </source>
</evidence>
<feature type="domain" description="Major facilitator superfamily (MFS) profile" evidence="5">
    <location>
        <begin position="5"/>
        <end position="393"/>
    </location>
</feature>
<dbReference type="STRING" id="1381081.BIY22_14850"/>
<feature type="transmembrane region" description="Helical" evidence="4">
    <location>
        <begin position="343"/>
        <end position="363"/>
    </location>
</feature>
<keyword evidence="3 4" id="KW-0472">Membrane</keyword>
<dbReference type="Pfam" id="PF07690">
    <property type="entry name" value="MFS_1"/>
    <property type="match status" value="1"/>
</dbReference>
<feature type="transmembrane region" description="Helical" evidence="4">
    <location>
        <begin position="71"/>
        <end position="90"/>
    </location>
</feature>
<feature type="transmembrane region" description="Helical" evidence="4">
    <location>
        <begin position="172"/>
        <end position="194"/>
    </location>
</feature>
<feature type="transmembrane region" description="Helical" evidence="4">
    <location>
        <begin position="284"/>
        <end position="302"/>
    </location>
</feature>
<dbReference type="EMBL" id="MJMH01000171">
    <property type="protein sequence ID" value="OLQ91839.1"/>
    <property type="molecule type" value="Genomic_DNA"/>
</dbReference>
<dbReference type="SUPFAM" id="SSF103473">
    <property type="entry name" value="MFS general substrate transporter"/>
    <property type="match status" value="1"/>
</dbReference>
<dbReference type="Proteomes" id="UP000186039">
    <property type="component" value="Unassembled WGS sequence"/>
</dbReference>
<protein>
    <recommendedName>
        <fullName evidence="5">Major facilitator superfamily (MFS) profile domain-containing protein</fullName>
    </recommendedName>
</protein>
<dbReference type="PROSITE" id="PS50850">
    <property type="entry name" value="MFS"/>
    <property type="match status" value="1"/>
</dbReference>
<evidence type="ECO:0000313" key="8">
    <source>
        <dbReference type="Proteomes" id="UP000186039"/>
    </source>
</evidence>
<dbReference type="Gene3D" id="1.20.1250.20">
    <property type="entry name" value="MFS general substrate transporter like domains"/>
    <property type="match status" value="1"/>
</dbReference>
<feature type="transmembrane region" description="Helical" evidence="4">
    <location>
        <begin position="102"/>
        <end position="125"/>
    </location>
</feature>
<evidence type="ECO:0000313" key="7">
    <source>
        <dbReference type="EMBL" id="OLQ92605.1"/>
    </source>
</evidence>
<dbReference type="PROSITE" id="PS51257">
    <property type="entry name" value="PROKAR_LIPOPROTEIN"/>
    <property type="match status" value="1"/>
</dbReference>
<sequence length="399" mass="42210">MSKLNVWTLLIGLACVGAGQSVLFSVLPPLGRDIGLADHQVALIFTLAAIAFMASAPFWGRKSDEWGRKRLIVLGFFGYAISMAVFAVFGDLGRFGLLSVTVTFWLLTLSRLAYALLSSGVFPAVQAAMAESSPIEKRASAMASIQAAFGLGMIAGPAIAAVLVVVSITLPLYVSAAVSLVAASLVLLVMPNNAPSQTVTTTKSKLRVTDVRIRIYLLIGFVFFVAFAGLMQLTAFRYQDLFSLTAEQAAAETSIGFLCSAIATLLIQVLVIRRFSPHAFTQLLFGLLFGATAFGLLVFPSASWQMHILFALFGCSMGLVSTGFNTAVTLAVNEHELGAASGLAAGAQAGGYIVGPLLATSLYHLNTDLPFACFALVLAVCGGFLLLRKNQIYLETSPQ</sequence>
<feature type="transmembrane region" description="Helical" evidence="4">
    <location>
        <begin position="145"/>
        <end position="166"/>
    </location>
</feature>
<dbReference type="Proteomes" id="UP000186313">
    <property type="component" value="Unassembled WGS sequence"/>
</dbReference>
<dbReference type="EMBL" id="MJMJ01000002">
    <property type="protein sequence ID" value="OLQ92605.1"/>
    <property type="molecule type" value="Genomic_DNA"/>
</dbReference>
<feature type="transmembrane region" description="Helical" evidence="4">
    <location>
        <begin position="308"/>
        <end position="331"/>
    </location>
</feature>
<dbReference type="InterPro" id="IPR036259">
    <property type="entry name" value="MFS_trans_sf"/>
</dbReference>
<dbReference type="PANTHER" id="PTHR23546">
    <property type="entry name" value="TRANSPORT PROTEIN"/>
    <property type="match status" value="1"/>
</dbReference>